<sequence>MSCVKYWSPGKYPPARRSDHVDSYASEKQGRVSVHDPYKWLEHDTVETRDWVSAQEKYARQFLDAGEDRVRLEVEIKNSTNYERYGQPSLKKDGRWYWLYNSGLQAQSVHYRSRDSTLPSFSAAQSTANAIEVFFDPNVLSEDGTVSITTASFSRDGKWFAYALSRSGSDFATIYVRSTEDPLTSGKDDRRLADEVRFVKFSSITWTNDHKGFFYQRFPDRASHGEASEDKAGTETQSDIGAMVFYHRVGTPQLEDILVMKNSERPEWMWGTSVTEIDGRWLVLYTSRDTSRKVKVWVADLEKDTIGQNLSWIKLIDDFEASYEVIGNDGTKLYLHTNASALQYRIITIDIADYIVASQNDPAHISKIAQDLVPEDPEAKLEDARIIGHNKLALHYQRDVKDVIYIHDLTSGKRLKHIAEDHVGSITISGRRDQDWLFLLLTGFTNPGVVARCGLEDSAESKIEIWRQSHVGGLAGAGGFVTEQVWYPSKDGTRIPMFVVRHKDTALDGSAPVLQFGYGGFTISITPFFSPSMLTFLHAYGAILAVPNIRGGGEFGEEWHLAGTRERKVNCFDDFIAASEWLVEHKYTSKGKIIINGSSNGGLLVAACANRAPEGLLGAAVAEVGVYDLLKFADFTIGRAWTSDFGDPHDPHDFDFIFPISPLHNVTEDKIYPPTILLTADHDDRVVPLHSFKYAATLQHHRANNPHPLLLRVERKAGHGAGKTTEQRIKEAADKWSFVAQTLGLKWRVSQAEEALSLS</sequence>
<gene>
    <name evidence="1" type="ORF">K488DRAFT_45457</name>
</gene>
<accession>A0ACB8QS72</accession>
<reference evidence="1" key="2">
    <citation type="journal article" date="2022" name="New Phytol.">
        <title>Evolutionary transition to the ectomycorrhizal habit in the genomes of a hyperdiverse lineage of mushroom-forming fungi.</title>
        <authorList>
            <person name="Looney B."/>
            <person name="Miyauchi S."/>
            <person name="Morin E."/>
            <person name="Drula E."/>
            <person name="Courty P.E."/>
            <person name="Kohler A."/>
            <person name="Kuo A."/>
            <person name="LaButti K."/>
            <person name="Pangilinan J."/>
            <person name="Lipzen A."/>
            <person name="Riley R."/>
            <person name="Andreopoulos W."/>
            <person name="He G."/>
            <person name="Johnson J."/>
            <person name="Nolan M."/>
            <person name="Tritt A."/>
            <person name="Barry K.W."/>
            <person name="Grigoriev I.V."/>
            <person name="Nagy L.G."/>
            <person name="Hibbett D."/>
            <person name="Henrissat B."/>
            <person name="Matheny P.B."/>
            <person name="Labbe J."/>
            <person name="Martin F.M."/>
        </authorList>
    </citation>
    <scope>NUCLEOTIDE SEQUENCE</scope>
    <source>
        <strain evidence="1">EC-137</strain>
    </source>
</reference>
<reference evidence="1" key="1">
    <citation type="submission" date="2021-02" db="EMBL/GenBank/DDBJ databases">
        <authorList>
            <consortium name="DOE Joint Genome Institute"/>
            <person name="Ahrendt S."/>
            <person name="Looney B.P."/>
            <person name="Miyauchi S."/>
            <person name="Morin E."/>
            <person name="Drula E."/>
            <person name="Courty P.E."/>
            <person name="Chicoki N."/>
            <person name="Fauchery L."/>
            <person name="Kohler A."/>
            <person name="Kuo A."/>
            <person name="Labutti K."/>
            <person name="Pangilinan J."/>
            <person name="Lipzen A."/>
            <person name="Riley R."/>
            <person name="Andreopoulos W."/>
            <person name="He G."/>
            <person name="Johnson J."/>
            <person name="Barry K.W."/>
            <person name="Grigoriev I.V."/>
            <person name="Nagy L."/>
            <person name="Hibbett D."/>
            <person name="Henrissat B."/>
            <person name="Matheny P.B."/>
            <person name="Labbe J."/>
            <person name="Martin F."/>
        </authorList>
    </citation>
    <scope>NUCLEOTIDE SEQUENCE</scope>
    <source>
        <strain evidence="1">EC-137</strain>
    </source>
</reference>
<organism evidence="1 2">
    <name type="scientific">Vararia minispora EC-137</name>
    <dbReference type="NCBI Taxonomy" id="1314806"/>
    <lineage>
        <taxon>Eukaryota</taxon>
        <taxon>Fungi</taxon>
        <taxon>Dikarya</taxon>
        <taxon>Basidiomycota</taxon>
        <taxon>Agaricomycotina</taxon>
        <taxon>Agaricomycetes</taxon>
        <taxon>Russulales</taxon>
        <taxon>Lachnocladiaceae</taxon>
        <taxon>Vararia</taxon>
    </lineage>
</organism>
<proteinExistence type="predicted"/>
<evidence type="ECO:0000313" key="2">
    <source>
        <dbReference type="Proteomes" id="UP000814128"/>
    </source>
</evidence>
<comment type="caution">
    <text evidence="1">The sequence shown here is derived from an EMBL/GenBank/DDBJ whole genome shotgun (WGS) entry which is preliminary data.</text>
</comment>
<protein>
    <submittedName>
        <fullName evidence="1">Prolyl oligopeptidase</fullName>
    </submittedName>
</protein>
<name>A0ACB8QS72_9AGAM</name>
<dbReference type="Proteomes" id="UP000814128">
    <property type="component" value="Unassembled WGS sequence"/>
</dbReference>
<evidence type="ECO:0000313" key="1">
    <source>
        <dbReference type="EMBL" id="KAI0034395.1"/>
    </source>
</evidence>
<dbReference type="EMBL" id="MU273501">
    <property type="protein sequence ID" value="KAI0034395.1"/>
    <property type="molecule type" value="Genomic_DNA"/>
</dbReference>
<keyword evidence="2" id="KW-1185">Reference proteome</keyword>